<dbReference type="AlphaFoldDB" id="A0A4Q1JP96"/>
<dbReference type="Pfam" id="PF00578">
    <property type="entry name" value="AhpC-TSA"/>
    <property type="match status" value="1"/>
</dbReference>
<reference evidence="2 3" key="1">
    <citation type="submission" date="2019-01" db="EMBL/GenBank/DDBJ databases">
        <title>Ancylomarina salipaludis sp. nov., isolated from a salt marsh.</title>
        <authorList>
            <person name="Yoon J.-H."/>
        </authorList>
    </citation>
    <scope>NUCLEOTIDE SEQUENCE [LARGE SCALE GENOMIC DNA]</scope>
    <source>
        <strain evidence="2 3">SHSM-M15</strain>
    </source>
</reference>
<dbReference type="RefSeq" id="WP_129252818.1">
    <property type="nucleotide sequence ID" value="NZ_SAXA01000002.1"/>
</dbReference>
<feature type="domain" description="Alkyl hydroperoxide reductase subunit C/ Thiol specific antioxidant" evidence="1">
    <location>
        <begin position="332"/>
        <end position="438"/>
    </location>
</feature>
<evidence type="ECO:0000313" key="2">
    <source>
        <dbReference type="EMBL" id="RXQ96622.1"/>
    </source>
</evidence>
<proteinExistence type="predicted"/>
<dbReference type="GO" id="GO:0016491">
    <property type="term" value="F:oxidoreductase activity"/>
    <property type="evidence" value="ECO:0007669"/>
    <property type="project" value="InterPro"/>
</dbReference>
<accession>A0A4Q1JP96</accession>
<comment type="caution">
    <text evidence="2">The sequence shown here is derived from an EMBL/GenBank/DDBJ whole genome shotgun (WGS) entry which is preliminary data.</text>
</comment>
<dbReference type="InterPro" id="IPR050553">
    <property type="entry name" value="Thioredoxin_ResA/DsbE_sf"/>
</dbReference>
<dbReference type="InterPro" id="IPR000866">
    <property type="entry name" value="AhpC/TSA"/>
</dbReference>
<name>A0A4Q1JP96_9BACT</name>
<dbReference type="EMBL" id="SAXA01000002">
    <property type="protein sequence ID" value="RXQ96622.1"/>
    <property type="molecule type" value="Genomic_DNA"/>
</dbReference>
<evidence type="ECO:0000259" key="1">
    <source>
        <dbReference type="Pfam" id="PF00578"/>
    </source>
</evidence>
<dbReference type="InterPro" id="IPR036249">
    <property type="entry name" value="Thioredoxin-like_sf"/>
</dbReference>
<keyword evidence="3" id="KW-1185">Reference proteome</keyword>
<dbReference type="GO" id="GO:0016209">
    <property type="term" value="F:antioxidant activity"/>
    <property type="evidence" value="ECO:0007669"/>
    <property type="project" value="InterPro"/>
</dbReference>
<dbReference type="CDD" id="cd02966">
    <property type="entry name" value="TlpA_like_family"/>
    <property type="match status" value="1"/>
</dbReference>
<protein>
    <submittedName>
        <fullName evidence="2">TlpA family protein disulfide reductase</fullName>
    </submittedName>
</protein>
<evidence type="ECO:0000313" key="3">
    <source>
        <dbReference type="Proteomes" id="UP000289703"/>
    </source>
</evidence>
<dbReference type="OrthoDB" id="1097547at2"/>
<dbReference type="Proteomes" id="UP000289703">
    <property type="component" value="Unassembled WGS sequence"/>
</dbReference>
<organism evidence="2 3">
    <name type="scientific">Ancylomarina salipaludis</name>
    <dbReference type="NCBI Taxonomy" id="2501299"/>
    <lineage>
        <taxon>Bacteria</taxon>
        <taxon>Pseudomonadati</taxon>
        <taxon>Bacteroidota</taxon>
        <taxon>Bacteroidia</taxon>
        <taxon>Marinilabiliales</taxon>
        <taxon>Marinifilaceae</taxon>
        <taxon>Ancylomarina</taxon>
    </lineage>
</organism>
<sequence>MRSLVLFLILTLGVQSSFAKKVKLFGQHAAYANMQIKVLCYDDAFSKTEKQLAILQLDKQGQFSVEFEIAETQMVFLPLGVFRGYFFVEAGKEYQVSLPPRRDLSPAQKLDPFFEPQDVFLGFRNADKNGLNSLIRQFDNQIDNFINQNFDGIYNQGSSSLGIDFAKQMKTKFADVKHPYFRVYLEYRLAYLDYLASPEAYIRMENQYFANRGMALNNLAYTTLFKKIYDNSLASAFHRREKSKFSKALESSNPYQALDDAMKAYSVYQDKNFRDLLLAKSVFDGTENGLLTRSKAIGIIQKIKQNSQDENLTKLTRNFLTELSHLLKNTNAPLFKVGTISLEDYKGKYLYLNFCNTTNSVWERDSELLEKLKEAFGKDIEFLSLASDVDPIRFQNRLKEEKATWPIVQIDKNNTVLRDYKIKVFPSYIIIDPEGKVYQYPARGPHDGIEKIFVKIQRQILRENYSKK</sequence>
<dbReference type="PANTHER" id="PTHR42852:SF13">
    <property type="entry name" value="PROTEIN DIPZ"/>
    <property type="match status" value="1"/>
</dbReference>
<dbReference type="SUPFAM" id="SSF52833">
    <property type="entry name" value="Thioredoxin-like"/>
    <property type="match status" value="1"/>
</dbReference>
<gene>
    <name evidence="2" type="ORF">EO244_03070</name>
</gene>
<dbReference type="PANTHER" id="PTHR42852">
    <property type="entry name" value="THIOL:DISULFIDE INTERCHANGE PROTEIN DSBE"/>
    <property type="match status" value="1"/>
</dbReference>
<dbReference type="Gene3D" id="3.40.30.10">
    <property type="entry name" value="Glutaredoxin"/>
    <property type="match status" value="1"/>
</dbReference>